<dbReference type="OrthoDB" id="10486389at2759"/>
<comment type="caution">
    <text evidence="1">The sequence shown here is derived from an EMBL/GenBank/DDBJ whole genome shotgun (WGS) entry which is preliminary data.</text>
</comment>
<protein>
    <submittedName>
        <fullName evidence="1">Uncharacterized protein</fullName>
    </submittedName>
</protein>
<dbReference type="EMBL" id="JRKL02006056">
    <property type="protein sequence ID" value="KAF3949481.1"/>
    <property type="molecule type" value="Genomic_DNA"/>
</dbReference>
<evidence type="ECO:0000313" key="1">
    <source>
        <dbReference type="EMBL" id="KAF3949481.1"/>
    </source>
</evidence>
<gene>
    <name evidence="1" type="ORF">CMV_024650</name>
</gene>
<sequence>MLKRPETNKKKMATSFCKKKLVEMKEKKDKSIPEEGGFISKRCRHEKKAKNRVIEKPEVVLQLAVPSSPHPRSLSLSLEVLPSSGGWKKKLVGDFWMDAYFVVDKAHKVISVDDLKALMSKPSNELMFSHIHRVMQVLGESLYLFGKYLDYEEKYVLAQSKVEGLF</sequence>
<accession>A0A8J4VHR7</accession>
<reference evidence="1" key="1">
    <citation type="submission" date="2020-03" db="EMBL/GenBank/DDBJ databases">
        <title>Castanea mollissima Vanexum genome sequencing.</title>
        <authorList>
            <person name="Staton M."/>
        </authorList>
    </citation>
    <scope>NUCLEOTIDE SEQUENCE</scope>
    <source>
        <tissue evidence="1">Leaf</tissue>
    </source>
</reference>
<name>A0A8J4VHR7_9ROSI</name>
<proteinExistence type="predicted"/>
<keyword evidence="2" id="KW-1185">Reference proteome</keyword>
<dbReference type="AlphaFoldDB" id="A0A8J4VHR7"/>
<dbReference type="Proteomes" id="UP000737018">
    <property type="component" value="Unassembled WGS sequence"/>
</dbReference>
<organism evidence="1 2">
    <name type="scientific">Castanea mollissima</name>
    <name type="common">Chinese chestnut</name>
    <dbReference type="NCBI Taxonomy" id="60419"/>
    <lineage>
        <taxon>Eukaryota</taxon>
        <taxon>Viridiplantae</taxon>
        <taxon>Streptophyta</taxon>
        <taxon>Embryophyta</taxon>
        <taxon>Tracheophyta</taxon>
        <taxon>Spermatophyta</taxon>
        <taxon>Magnoliopsida</taxon>
        <taxon>eudicotyledons</taxon>
        <taxon>Gunneridae</taxon>
        <taxon>Pentapetalae</taxon>
        <taxon>rosids</taxon>
        <taxon>fabids</taxon>
        <taxon>Fagales</taxon>
        <taxon>Fagaceae</taxon>
        <taxon>Castanea</taxon>
    </lineage>
</organism>
<evidence type="ECO:0000313" key="2">
    <source>
        <dbReference type="Proteomes" id="UP000737018"/>
    </source>
</evidence>